<evidence type="ECO:0000256" key="1">
    <source>
        <dbReference type="SAM" id="MobiDB-lite"/>
    </source>
</evidence>
<sequence>MARTKYHPAQLQIDFLANFRQMLVSLGNADNLPQNEALFVRLTDQWESKQVLPADLLFQKSPIEAVVYRLQKEDQASGEHQLRFPIDLIAGELRGTPGLTGFSAKFKEQGWIILPAELSGMYKNLFLNILAASIGLEHQYPNRRELLAEAEKVALASLLPETEMKKFFGIKLSRFPDSFRSEVSNYFNLPFDYILKRAQHMGAVTAEAVEEAANPRSVRPTTLRKPVSSRAA</sequence>
<evidence type="ECO:0000313" key="2">
    <source>
        <dbReference type="EMBL" id="MBO0950345.1"/>
    </source>
</evidence>
<organism evidence="2 3">
    <name type="scientific">Fibrella forsythiae</name>
    <dbReference type="NCBI Taxonomy" id="2817061"/>
    <lineage>
        <taxon>Bacteria</taxon>
        <taxon>Pseudomonadati</taxon>
        <taxon>Bacteroidota</taxon>
        <taxon>Cytophagia</taxon>
        <taxon>Cytophagales</taxon>
        <taxon>Spirosomataceae</taxon>
        <taxon>Fibrella</taxon>
    </lineage>
</organism>
<evidence type="ECO:0000313" key="3">
    <source>
        <dbReference type="Proteomes" id="UP000664628"/>
    </source>
</evidence>
<proteinExistence type="predicted"/>
<dbReference type="Proteomes" id="UP000664628">
    <property type="component" value="Unassembled WGS sequence"/>
</dbReference>
<protein>
    <submittedName>
        <fullName evidence="2">Uncharacterized protein</fullName>
    </submittedName>
</protein>
<gene>
    <name evidence="2" type="ORF">J2I46_17250</name>
</gene>
<comment type="caution">
    <text evidence="2">The sequence shown here is derived from an EMBL/GenBank/DDBJ whole genome shotgun (WGS) entry which is preliminary data.</text>
</comment>
<accession>A0ABS3JK23</accession>
<name>A0ABS3JK23_9BACT</name>
<keyword evidence="3" id="KW-1185">Reference proteome</keyword>
<dbReference type="RefSeq" id="WP_207330303.1">
    <property type="nucleotide sequence ID" value="NZ_JAFMYW010000005.1"/>
</dbReference>
<feature type="region of interest" description="Disordered" evidence="1">
    <location>
        <begin position="210"/>
        <end position="232"/>
    </location>
</feature>
<dbReference type="EMBL" id="JAFMYW010000005">
    <property type="protein sequence ID" value="MBO0950345.1"/>
    <property type="molecule type" value="Genomic_DNA"/>
</dbReference>
<reference evidence="2 3" key="1">
    <citation type="submission" date="2021-03" db="EMBL/GenBank/DDBJ databases">
        <title>Fibrella sp. HMF5405 genome sequencing and assembly.</title>
        <authorList>
            <person name="Kang H."/>
            <person name="Kim H."/>
            <person name="Bae S."/>
            <person name="Joh K."/>
        </authorList>
    </citation>
    <scope>NUCLEOTIDE SEQUENCE [LARGE SCALE GENOMIC DNA]</scope>
    <source>
        <strain evidence="2 3">HMF5405</strain>
    </source>
</reference>